<keyword evidence="1" id="KW-1133">Transmembrane helix</keyword>
<dbReference type="Proteomes" id="UP000485484">
    <property type="component" value="Unassembled WGS sequence"/>
</dbReference>
<dbReference type="AlphaFoldDB" id="A0A1V5MJ45"/>
<organism evidence="2">
    <name type="scientific">candidate division TA06 bacterium ADurb.Bin417</name>
    <dbReference type="NCBI Taxonomy" id="1852828"/>
    <lineage>
        <taxon>Bacteria</taxon>
        <taxon>Bacteria division TA06</taxon>
    </lineage>
</organism>
<proteinExistence type="predicted"/>
<keyword evidence="1" id="KW-0812">Transmembrane</keyword>
<name>A0A1V5MJ45_UNCT6</name>
<dbReference type="EMBL" id="MWAK01000041">
    <property type="protein sequence ID" value="OPZ93165.1"/>
    <property type="molecule type" value="Genomic_DNA"/>
</dbReference>
<reference evidence="2" key="1">
    <citation type="submission" date="2017-02" db="EMBL/GenBank/DDBJ databases">
        <title>Delving into the versatile metabolic prowess of the omnipresent phylum Bacteroidetes.</title>
        <authorList>
            <person name="Nobu M.K."/>
            <person name="Mei R."/>
            <person name="Narihiro T."/>
            <person name="Kuroda K."/>
            <person name="Liu W.-T."/>
        </authorList>
    </citation>
    <scope>NUCLEOTIDE SEQUENCE</scope>
    <source>
        <strain evidence="2">ADurb.Bin417</strain>
    </source>
</reference>
<comment type="caution">
    <text evidence="2">The sequence shown here is derived from an EMBL/GenBank/DDBJ whole genome shotgun (WGS) entry which is preliminary data.</text>
</comment>
<feature type="transmembrane region" description="Helical" evidence="1">
    <location>
        <begin position="6"/>
        <end position="27"/>
    </location>
</feature>
<protein>
    <submittedName>
        <fullName evidence="2">Uncharacterized protein</fullName>
    </submittedName>
</protein>
<accession>A0A1V5MJ45</accession>
<sequence>MGMGWFAWWMVIIASVLLIVVGLRFTLRGWKDE</sequence>
<gene>
    <name evidence="2" type="ORF">BWY73_00461</name>
</gene>
<evidence type="ECO:0000313" key="2">
    <source>
        <dbReference type="EMBL" id="OPZ93165.1"/>
    </source>
</evidence>
<evidence type="ECO:0000256" key="1">
    <source>
        <dbReference type="SAM" id="Phobius"/>
    </source>
</evidence>
<keyword evidence="1" id="KW-0472">Membrane</keyword>